<dbReference type="AlphaFoldDB" id="A0A8H6ICG3"/>
<proteinExistence type="inferred from homology"/>
<feature type="region of interest" description="Disordered" evidence="12">
    <location>
        <begin position="189"/>
        <end position="233"/>
    </location>
</feature>
<dbReference type="PANTHER" id="PTHR11766:SF0">
    <property type="entry name" value="TYROSINE--TRNA LIGASE, MITOCHONDRIAL"/>
    <property type="match status" value="1"/>
</dbReference>
<dbReference type="Gene3D" id="1.10.240.10">
    <property type="entry name" value="Tyrosyl-Transfer RNA Synthetase"/>
    <property type="match status" value="1"/>
</dbReference>
<dbReference type="Gene3D" id="3.10.290.10">
    <property type="entry name" value="RNA-binding S4 domain"/>
    <property type="match status" value="1"/>
</dbReference>
<evidence type="ECO:0000256" key="3">
    <source>
        <dbReference type="ARBA" id="ARBA00022741"/>
    </source>
</evidence>
<evidence type="ECO:0000256" key="5">
    <source>
        <dbReference type="ARBA" id="ARBA00022884"/>
    </source>
</evidence>
<evidence type="ECO:0000256" key="7">
    <source>
        <dbReference type="ARBA" id="ARBA00023146"/>
    </source>
</evidence>
<evidence type="ECO:0000313" key="14">
    <source>
        <dbReference type="EMBL" id="KAF6762986.1"/>
    </source>
</evidence>
<dbReference type="EC" id="6.1.1.1" evidence="1 11"/>
<dbReference type="GO" id="GO:0005829">
    <property type="term" value="C:cytosol"/>
    <property type="evidence" value="ECO:0007669"/>
    <property type="project" value="TreeGrafter"/>
</dbReference>
<feature type="domain" description="Tyrosine--tRNA ligase SYY-like C-terminal" evidence="13">
    <location>
        <begin position="374"/>
        <end position="443"/>
    </location>
</feature>
<dbReference type="InterPro" id="IPR036986">
    <property type="entry name" value="S4_RNA-bd_sf"/>
</dbReference>
<dbReference type="Gene3D" id="3.40.50.620">
    <property type="entry name" value="HUPs"/>
    <property type="match status" value="1"/>
</dbReference>
<comment type="caution">
    <text evidence="14">The sequence shown here is derived from an EMBL/GenBank/DDBJ whole genome shotgun (WGS) entry which is preliminary data.</text>
</comment>
<dbReference type="InterPro" id="IPR014729">
    <property type="entry name" value="Rossmann-like_a/b/a_fold"/>
</dbReference>
<comment type="catalytic activity">
    <reaction evidence="9 11">
        <text>tRNA(Tyr) + L-tyrosine + ATP = L-tyrosyl-tRNA(Tyr) + AMP + diphosphate + H(+)</text>
        <dbReference type="Rhea" id="RHEA:10220"/>
        <dbReference type="Rhea" id="RHEA-COMP:9706"/>
        <dbReference type="Rhea" id="RHEA-COMP:9707"/>
        <dbReference type="ChEBI" id="CHEBI:15378"/>
        <dbReference type="ChEBI" id="CHEBI:30616"/>
        <dbReference type="ChEBI" id="CHEBI:33019"/>
        <dbReference type="ChEBI" id="CHEBI:58315"/>
        <dbReference type="ChEBI" id="CHEBI:78442"/>
        <dbReference type="ChEBI" id="CHEBI:78536"/>
        <dbReference type="ChEBI" id="CHEBI:456215"/>
        <dbReference type="EC" id="6.1.1.1"/>
    </reaction>
</comment>
<dbReference type="NCBIfam" id="TIGR00234">
    <property type="entry name" value="tyrS"/>
    <property type="match status" value="2"/>
</dbReference>
<evidence type="ECO:0000256" key="8">
    <source>
        <dbReference type="ARBA" id="ARBA00033323"/>
    </source>
</evidence>
<dbReference type="GO" id="GO:0006437">
    <property type="term" value="P:tyrosyl-tRNA aminoacylation"/>
    <property type="evidence" value="ECO:0007669"/>
    <property type="project" value="InterPro"/>
</dbReference>
<comment type="similarity">
    <text evidence="11">Belongs to the class-I aminoacyl-tRNA synthetase family.</text>
</comment>
<dbReference type="InterPro" id="IPR054608">
    <property type="entry name" value="SYY-like_C"/>
</dbReference>
<keyword evidence="4 11" id="KW-0067">ATP-binding</keyword>
<evidence type="ECO:0000256" key="12">
    <source>
        <dbReference type="SAM" id="MobiDB-lite"/>
    </source>
</evidence>
<dbReference type="SUPFAM" id="SSF52374">
    <property type="entry name" value="Nucleotidylyl transferase"/>
    <property type="match status" value="1"/>
</dbReference>
<evidence type="ECO:0000256" key="9">
    <source>
        <dbReference type="ARBA" id="ARBA00048248"/>
    </source>
</evidence>
<gene>
    <name evidence="14" type="ORF">DFP72DRAFT_1140295</name>
</gene>
<dbReference type="GO" id="GO:0004831">
    <property type="term" value="F:tyrosine-tRNA ligase activity"/>
    <property type="evidence" value="ECO:0007669"/>
    <property type="project" value="UniProtKB-EC"/>
</dbReference>
<dbReference type="GO" id="GO:0005739">
    <property type="term" value="C:mitochondrion"/>
    <property type="evidence" value="ECO:0007669"/>
    <property type="project" value="TreeGrafter"/>
</dbReference>
<protein>
    <recommendedName>
        <fullName evidence="1 11">Tyrosine--tRNA ligase</fullName>
        <ecNumber evidence="1 11">6.1.1.1</ecNumber>
    </recommendedName>
    <alternativeName>
        <fullName evidence="8 11">Tyrosyl-tRNA synthetase</fullName>
    </alternativeName>
</protein>
<dbReference type="GO" id="GO:0003723">
    <property type="term" value="F:RNA binding"/>
    <property type="evidence" value="ECO:0007669"/>
    <property type="project" value="UniProtKB-KW"/>
</dbReference>
<keyword evidence="2 11" id="KW-0436">Ligase</keyword>
<name>A0A8H6ICG3_9AGAR</name>
<dbReference type="EMBL" id="JACGCI010000006">
    <property type="protein sequence ID" value="KAF6762986.1"/>
    <property type="molecule type" value="Genomic_DNA"/>
</dbReference>
<dbReference type="Pfam" id="PF22421">
    <property type="entry name" value="SYY_C-terminal"/>
    <property type="match status" value="1"/>
</dbReference>
<sequence length="449" mass="48628">MLQLRFLSRTSRLLVKCRQRGVHTAPLLEELTERGFIQDVTRKEELAKALASKPQGVYTGVDPTASSLHIGHLVPLLGLVHFHLHGHKIVPLIGSATGRIGDPSGRSTERKQQTTEDLDNNIAGLTRSVNGFFQRAVKHASTRLGLGKDRVEGGVEVKSNIDWHEKFSMIDFLQVVGVHARINAMMNRESTTAARSRWEGRTSGGTSSRALSSSGKLSNEGETASPEGAFGITTPLLTTPSGEKFGKSAGNAVWLDENLTSVFDFYQYFLKSPDAAMSTYLKLFTFLPRNEIDAIVEVHNASPEQRGAQKVLAAEVTEMVHGAAALDRVQTLTALLFPTSSSTSSSTSSDYSNLTTESIISAFGDSDPRLVYIPESELVESTPIVKLAKRCGLAPSNSAAKTLVASRGLYMNNIVVPDIQTTVSKSQLINDRVLVLRAGKDKLAVIIAQ</sequence>
<keyword evidence="6 11" id="KW-0648">Protein biosynthesis</keyword>
<dbReference type="SUPFAM" id="SSF55174">
    <property type="entry name" value="Alpha-L RNA-binding motif"/>
    <property type="match status" value="1"/>
</dbReference>
<evidence type="ECO:0000256" key="10">
    <source>
        <dbReference type="PROSITE-ProRule" id="PRU00182"/>
    </source>
</evidence>
<evidence type="ECO:0000256" key="11">
    <source>
        <dbReference type="RuleBase" id="RU361234"/>
    </source>
</evidence>
<evidence type="ECO:0000256" key="6">
    <source>
        <dbReference type="ARBA" id="ARBA00022917"/>
    </source>
</evidence>
<keyword evidence="3 11" id="KW-0547">Nucleotide-binding</keyword>
<organism evidence="14 15">
    <name type="scientific">Ephemerocybe angulata</name>
    <dbReference type="NCBI Taxonomy" id="980116"/>
    <lineage>
        <taxon>Eukaryota</taxon>
        <taxon>Fungi</taxon>
        <taxon>Dikarya</taxon>
        <taxon>Basidiomycota</taxon>
        <taxon>Agaricomycotina</taxon>
        <taxon>Agaricomycetes</taxon>
        <taxon>Agaricomycetidae</taxon>
        <taxon>Agaricales</taxon>
        <taxon>Agaricineae</taxon>
        <taxon>Psathyrellaceae</taxon>
        <taxon>Ephemerocybe</taxon>
    </lineage>
</organism>
<keyword evidence="7 11" id="KW-0030">Aminoacyl-tRNA synthetase</keyword>
<dbReference type="FunFam" id="1.10.240.10:FF:000001">
    <property type="entry name" value="Tyrosine--tRNA ligase"/>
    <property type="match status" value="1"/>
</dbReference>
<dbReference type="OrthoDB" id="337870at2759"/>
<reference evidence="14 15" key="1">
    <citation type="submission" date="2020-07" db="EMBL/GenBank/DDBJ databases">
        <title>Comparative genomics of pyrophilous fungi reveals a link between fire events and developmental genes.</title>
        <authorList>
            <consortium name="DOE Joint Genome Institute"/>
            <person name="Steindorff A.S."/>
            <person name="Carver A."/>
            <person name="Calhoun S."/>
            <person name="Stillman K."/>
            <person name="Liu H."/>
            <person name="Lipzen A."/>
            <person name="Pangilinan J."/>
            <person name="Labutti K."/>
            <person name="Bruns T.D."/>
            <person name="Grigoriev I.V."/>
        </authorList>
    </citation>
    <scope>NUCLEOTIDE SEQUENCE [LARGE SCALE GENOMIC DNA]</scope>
    <source>
        <strain evidence="14 15">CBS 144469</strain>
    </source>
</reference>
<dbReference type="Pfam" id="PF00579">
    <property type="entry name" value="tRNA-synt_1b"/>
    <property type="match status" value="2"/>
</dbReference>
<dbReference type="GO" id="GO:0005524">
    <property type="term" value="F:ATP binding"/>
    <property type="evidence" value="ECO:0007669"/>
    <property type="project" value="UniProtKB-KW"/>
</dbReference>
<dbReference type="PANTHER" id="PTHR11766">
    <property type="entry name" value="TYROSYL-TRNA SYNTHETASE"/>
    <property type="match status" value="1"/>
</dbReference>
<evidence type="ECO:0000256" key="4">
    <source>
        <dbReference type="ARBA" id="ARBA00022840"/>
    </source>
</evidence>
<keyword evidence="15" id="KW-1185">Reference proteome</keyword>
<dbReference type="InterPro" id="IPR002307">
    <property type="entry name" value="Tyr-tRNA-ligase"/>
</dbReference>
<dbReference type="PRINTS" id="PR01040">
    <property type="entry name" value="TRNASYNTHTYR"/>
</dbReference>
<feature type="compositionally biased region" description="Low complexity" evidence="12">
    <location>
        <begin position="204"/>
        <end position="218"/>
    </location>
</feature>
<keyword evidence="5 10" id="KW-0694">RNA-binding</keyword>
<evidence type="ECO:0000256" key="2">
    <source>
        <dbReference type="ARBA" id="ARBA00022598"/>
    </source>
</evidence>
<dbReference type="InterPro" id="IPR002305">
    <property type="entry name" value="aa-tRNA-synth_Ic"/>
</dbReference>
<evidence type="ECO:0000259" key="13">
    <source>
        <dbReference type="Pfam" id="PF22421"/>
    </source>
</evidence>
<dbReference type="Proteomes" id="UP000521943">
    <property type="component" value="Unassembled WGS sequence"/>
</dbReference>
<evidence type="ECO:0000313" key="15">
    <source>
        <dbReference type="Proteomes" id="UP000521943"/>
    </source>
</evidence>
<evidence type="ECO:0000256" key="1">
    <source>
        <dbReference type="ARBA" id="ARBA00013160"/>
    </source>
</evidence>
<dbReference type="PROSITE" id="PS50889">
    <property type="entry name" value="S4"/>
    <property type="match status" value="1"/>
</dbReference>
<accession>A0A8H6ICG3</accession>
<dbReference type="InterPro" id="IPR024088">
    <property type="entry name" value="Tyr-tRNA-ligase_bac-type"/>
</dbReference>